<dbReference type="OrthoDB" id="1275241at2"/>
<proteinExistence type="predicted"/>
<evidence type="ECO:0000259" key="1">
    <source>
        <dbReference type="Pfam" id="PF20335"/>
    </source>
</evidence>
<name>A0A135WJ26_9FLAO</name>
<organism evidence="2 3">
    <name type="scientific">Chryseobacterium kwangjuense</name>
    <dbReference type="NCBI Taxonomy" id="267125"/>
    <lineage>
        <taxon>Bacteria</taxon>
        <taxon>Pseudomonadati</taxon>
        <taxon>Bacteroidota</taxon>
        <taxon>Flavobacteriia</taxon>
        <taxon>Flavobacteriales</taxon>
        <taxon>Weeksellaceae</taxon>
        <taxon>Chryseobacterium group</taxon>
        <taxon>Chryseobacterium</taxon>
    </lineage>
</organism>
<dbReference type="RefSeq" id="WP_062648133.1">
    <property type="nucleotide sequence ID" value="NZ_LPUR01000001.1"/>
</dbReference>
<sequence length="155" mass="18491">MEKYLRILKSFISDPRDYQEIERDFANLYNFPDEYIEHSGRLITKSDDFLWIGMVDLLLKYGYAFEVDWKEDCEVAEELLSKLFVKHNIQYTSDININQDMELDEYFSLVNKELIRHGYYRVYAMEIASDSYVVALGNIGYFQDIVDLDARVNLY</sequence>
<dbReference type="Proteomes" id="UP000070513">
    <property type="component" value="Unassembled WGS sequence"/>
</dbReference>
<dbReference type="InterPro" id="IPR046582">
    <property type="entry name" value="DUF6630"/>
</dbReference>
<gene>
    <name evidence="2" type="ORF">AU378_03720</name>
</gene>
<reference evidence="3" key="1">
    <citation type="submission" date="2015-12" db="EMBL/GenBank/DDBJ databases">
        <title>Genome sequence of a biocontrol rhizobacterium Chryseobacterium kwangjuense strain KJ1R5 isolated from pepper (Capsicum annuum L.).</title>
        <authorList>
            <person name="Jeong J.-J."/>
            <person name="Park H."/>
            <person name="Mannaa M."/>
            <person name="Sang M.K."/>
            <person name="Choi I.-G."/>
            <person name="Kim K.D."/>
        </authorList>
    </citation>
    <scope>NUCLEOTIDE SEQUENCE [LARGE SCALE GENOMIC DNA]</scope>
    <source>
        <strain evidence="3">KJ1R5</strain>
    </source>
</reference>
<feature type="domain" description="DUF6630" evidence="1">
    <location>
        <begin position="11"/>
        <end position="150"/>
    </location>
</feature>
<comment type="caution">
    <text evidence="2">The sequence shown here is derived from an EMBL/GenBank/DDBJ whole genome shotgun (WGS) entry which is preliminary data.</text>
</comment>
<dbReference type="EMBL" id="LPUR01000001">
    <property type="protein sequence ID" value="KXH84875.1"/>
    <property type="molecule type" value="Genomic_DNA"/>
</dbReference>
<evidence type="ECO:0000313" key="3">
    <source>
        <dbReference type="Proteomes" id="UP000070513"/>
    </source>
</evidence>
<protein>
    <recommendedName>
        <fullName evidence="1">DUF6630 domain-containing protein</fullName>
    </recommendedName>
</protein>
<dbReference type="AlphaFoldDB" id="A0A135WJ26"/>
<reference evidence="2 3" key="2">
    <citation type="journal article" date="2016" name="Genome Announc.">
        <title>Draft Genome Sequence of a Biocontrol Rhizobacterium, Chryseobacterium kwangjuense Strain KJ1R5, Isolated from Pepper (Capsicum annuum).</title>
        <authorList>
            <person name="Jeong J.J."/>
            <person name="Park H."/>
            <person name="Park B.H."/>
            <person name="Mannaa M."/>
            <person name="Sang M.K."/>
            <person name="Choi I.G."/>
            <person name="Kim K.D."/>
        </authorList>
    </citation>
    <scope>NUCLEOTIDE SEQUENCE [LARGE SCALE GENOMIC DNA]</scope>
    <source>
        <strain evidence="2 3">KJ1R5</strain>
    </source>
</reference>
<dbReference type="Pfam" id="PF20335">
    <property type="entry name" value="DUF6630"/>
    <property type="match status" value="1"/>
</dbReference>
<accession>A0A135WJ26</accession>
<evidence type="ECO:0000313" key="2">
    <source>
        <dbReference type="EMBL" id="KXH84875.1"/>
    </source>
</evidence>